<dbReference type="SUPFAM" id="SSF51735">
    <property type="entry name" value="NAD(P)-binding Rossmann-fold domains"/>
    <property type="match status" value="1"/>
</dbReference>
<name>A0A1E8EVM5_9CLOT</name>
<dbReference type="InterPro" id="IPR036291">
    <property type="entry name" value="NAD(P)-bd_dom_sf"/>
</dbReference>
<accession>A0A1E8EVM5</accession>
<dbReference type="Proteomes" id="UP000175744">
    <property type="component" value="Unassembled WGS sequence"/>
</dbReference>
<dbReference type="GO" id="GO:0005737">
    <property type="term" value="C:cytoplasm"/>
    <property type="evidence" value="ECO:0007669"/>
    <property type="project" value="TreeGrafter"/>
</dbReference>
<proteinExistence type="predicted"/>
<gene>
    <name evidence="1" type="primary">rapL</name>
    <name evidence="1" type="ORF">CLOACE_22330</name>
</gene>
<evidence type="ECO:0000313" key="2">
    <source>
        <dbReference type="Proteomes" id="UP000175744"/>
    </source>
</evidence>
<dbReference type="Gene3D" id="3.30.1780.10">
    <property type="entry name" value="ornithine cyclodeaminase, domain 1"/>
    <property type="match status" value="1"/>
</dbReference>
<dbReference type="AlphaFoldDB" id="A0A1E8EVM5"/>
<dbReference type="STRING" id="1121290.CLAOCE_22330"/>
<protein>
    <submittedName>
        <fullName evidence="1">L-lysine cyclodeaminase</fullName>
        <ecNumber evidence="1">4.3.1.28</ecNumber>
    </submittedName>
</protein>
<dbReference type="Gene3D" id="3.40.50.720">
    <property type="entry name" value="NAD(P)-binding Rossmann-like Domain"/>
    <property type="match status" value="1"/>
</dbReference>
<sequence length="319" mass="36069">MLFLSKEDIKNVIDFKEMVEVIEKSMLIYEEGNYVMPDRISVLNEDETYLYMPCFCGDIKGTKFLTLYPENRKHGEAVIQGVMVMNSPKTGKVDCVMDGAAITSFRTGAVGAMGIKYTTPESVETLGVIGTGVQGFSQCLYACTMRNIKKIHVFDIAKERAEKFKKDLEDELKNVEVVVCENTEDLVKKSELIITVTTSPKPVMPDDVELFKGKHFIGIGSYKPHMREYPKAIFENLKSVYIDVEFAKEETGDLATPLKEGWIKDEQIHSIGKLIKDKSILEEETTFFKSVGMALFDTTIANYVLRKAKEKKIGKEVKF</sequence>
<keyword evidence="2" id="KW-1185">Reference proteome</keyword>
<dbReference type="EMBL" id="LZFO01000055">
    <property type="protein sequence ID" value="OFH99456.1"/>
    <property type="molecule type" value="Genomic_DNA"/>
</dbReference>
<dbReference type="GO" id="GO:0016829">
    <property type="term" value="F:lyase activity"/>
    <property type="evidence" value="ECO:0007669"/>
    <property type="project" value="UniProtKB-KW"/>
</dbReference>
<dbReference type="Pfam" id="PF02423">
    <property type="entry name" value="OCD_Mu_crystall"/>
    <property type="match status" value="1"/>
</dbReference>
<dbReference type="PIRSF" id="PIRSF001439">
    <property type="entry name" value="CryM"/>
    <property type="match status" value="1"/>
</dbReference>
<organism evidence="1 2">
    <name type="scientific">Clostridium acetireducens DSM 10703</name>
    <dbReference type="NCBI Taxonomy" id="1121290"/>
    <lineage>
        <taxon>Bacteria</taxon>
        <taxon>Bacillati</taxon>
        <taxon>Bacillota</taxon>
        <taxon>Clostridia</taxon>
        <taxon>Eubacteriales</taxon>
        <taxon>Clostridiaceae</taxon>
        <taxon>Clostridium</taxon>
    </lineage>
</organism>
<dbReference type="OrthoDB" id="9792005at2"/>
<reference evidence="1 2" key="1">
    <citation type="submission" date="2016-06" db="EMBL/GenBank/DDBJ databases">
        <title>Genome sequence of Clostridium acetireducens DSM 10703.</title>
        <authorList>
            <person name="Poehlein A."/>
            <person name="Fluechter S."/>
            <person name="Duerre P."/>
            <person name="Daniel R."/>
        </authorList>
    </citation>
    <scope>NUCLEOTIDE SEQUENCE [LARGE SCALE GENOMIC DNA]</scope>
    <source>
        <strain evidence="1 2">DSM 10703</strain>
    </source>
</reference>
<dbReference type="InterPro" id="IPR023401">
    <property type="entry name" value="ODC_N"/>
</dbReference>
<comment type="caution">
    <text evidence="1">The sequence shown here is derived from an EMBL/GenBank/DDBJ whole genome shotgun (WGS) entry which is preliminary data.</text>
</comment>
<dbReference type="InterPro" id="IPR003462">
    <property type="entry name" value="ODC_Mu_crystall"/>
</dbReference>
<dbReference type="PANTHER" id="PTHR13812">
    <property type="entry name" value="KETIMINE REDUCTASE MU-CRYSTALLIN"/>
    <property type="match status" value="1"/>
</dbReference>
<evidence type="ECO:0000313" key="1">
    <source>
        <dbReference type="EMBL" id="OFH99456.1"/>
    </source>
</evidence>
<dbReference type="EC" id="4.3.1.28" evidence="1"/>
<dbReference type="RefSeq" id="WP_070111330.1">
    <property type="nucleotide sequence ID" value="NZ_LZFO01000055.1"/>
</dbReference>
<dbReference type="PANTHER" id="PTHR13812:SF19">
    <property type="entry name" value="KETIMINE REDUCTASE MU-CRYSTALLIN"/>
    <property type="match status" value="1"/>
</dbReference>
<keyword evidence="1" id="KW-0456">Lyase</keyword>